<sequence length="237" mass="27958">MVRGPAQRQIRPARVYQTVTTLMEHRIKPRLAVQQPVWYKVVESIPPSEILTRPFPPQHRQPNPRARKASRLFQPQKLVYKEDELRKKFYTDHPWELARPRMIIEMDGKDAPPLVVQRQMYLMENVPGITEDTAYDQVRKEFYKLRQEEEIERRIAQEEARMVGAYFGQTFNQVGMKLEDQQFERWKRWATREIEKIQGEQTAAYSSFDASEDPEAADLDVDSLREDLESTANIPPA</sequence>
<keyword evidence="10" id="KW-1185">Reference proteome</keyword>
<evidence type="ECO:0000256" key="5">
    <source>
        <dbReference type="ARBA" id="ARBA00023274"/>
    </source>
</evidence>
<dbReference type="Pfam" id="PF13741">
    <property type="entry name" value="MRP-S25"/>
    <property type="match status" value="1"/>
</dbReference>
<dbReference type="InterPro" id="IPR059242">
    <property type="entry name" value="mS23_dom"/>
</dbReference>
<dbReference type="PANTHER" id="PTHR37799:SF1">
    <property type="entry name" value="SMALL RIBOSOMAL SUBUNIT PROTEIN MS23"/>
    <property type="match status" value="1"/>
</dbReference>
<dbReference type="Proteomes" id="UP001433268">
    <property type="component" value="Unassembled WGS sequence"/>
</dbReference>
<keyword evidence="5" id="KW-0687">Ribonucleoprotein</keyword>
<evidence type="ECO:0000313" key="10">
    <source>
        <dbReference type="Proteomes" id="UP001433268"/>
    </source>
</evidence>
<dbReference type="GO" id="GO:0005840">
    <property type="term" value="C:ribosome"/>
    <property type="evidence" value="ECO:0007669"/>
    <property type="project" value="UniProtKB-KW"/>
</dbReference>
<evidence type="ECO:0000256" key="6">
    <source>
        <dbReference type="ARBA" id="ARBA00035137"/>
    </source>
</evidence>
<organism evidence="9 10">
    <name type="scientific">Apiospora hydei</name>
    <dbReference type="NCBI Taxonomy" id="1337664"/>
    <lineage>
        <taxon>Eukaryota</taxon>
        <taxon>Fungi</taxon>
        <taxon>Dikarya</taxon>
        <taxon>Ascomycota</taxon>
        <taxon>Pezizomycotina</taxon>
        <taxon>Sordariomycetes</taxon>
        <taxon>Xylariomycetidae</taxon>
        <taxon>Amphisphaeriales</taxon>
        <taxon>Apiosporaceae</taxon>
        <taxon>Apiospora</taxon>
    </lineage>
</organism>
<gene>
    <name evidence="9" type="ORF">PG997_000857</name>
</gene>
<comment type="caution">
    <text evidence="9">The sequence shown here is derived from an EMBL/GenBank/DDBJ whole genome shotgun (WGS) entry which is preliminary data.</text>
</comment>
<keyword evidence="3 9" id="KW-0689">Ribosomal protein</keyword>
<dbReference type="CDD" id="cd23701">
    <property type="entry name" value="At1g26750"/>
    <property type="match status" value="1"/>
</dbReference>
<dbReference type="RefSeq" id="XP_066674945.1">
    <property type="nucleotide sequence ID" value="XM_066805172.1"/>
</dbReference>
<dbReference type="InterPro" id="IPR016939">
    <property type="entry name" value="Ribosomal_mS23_fun"/>
</dbReference>
<dbReference type="GeneID" id="92038232"/>
<keyword evidence="4" id="KW-0496">Mitochondrion</keyword>
<feature type="region of interest" description="Disordered" evidence="8">
    <location>
        <begin position="203"/>
        <end position="237"/>
    </location>
</feature>
<evidence type="ECO:0000256" key="1">
    <source>
        <dbReference type="ARBA" id="ARBA00004173"/>
    </source>
</evidence>
<comment type="subcellular location">
    <subcellularLocation>
        <location evidence="1">Mitochondrion</location>
    </subcellularLocation>
</comment>
<dbReference type="EMBL" id="JAQQWN010000002">
    <property type="protein sequence ID" value="KAK8094172.1"/>
    <property type="molecule type" value="Genomic_DNA"/>
</dbReference>
<feature type="compositionally biased region" description="Acidic residues" evidence="8">
    <location>
        <begin position="210"/>
        <end position="221"/>
    </location>
</feature>
<dbReference type="PANTHER" id="PTHR37799">
    <property type="entry name" value="37S RIBOSOMAL PROTEIN S25, MITOCHONDRIAL"/>
    <property type="match status" value="1"/>
</dbReference>
<evidence type="ECO:0000256" key="7">
    <source>
        <dbReference type="ARBA" id="ARBA00035421"/>
    </source>
</evidence>
<evidence type="ECO:0000256" key="8">
    <source>
        <dbReference type="SAM" id="MobiDB-lite"/>
    </source>
</evidence>
<evidence type="ECO:0000313" key="9">
    <source>
        <dbReference type="EMBL" id="KAK8094172.1"/>
    </source>
</evidence>
<proteinExistence type="inferred from homology"/>
<evidence type="ECO:0000256" key="4">
    <source>
        <dbReference type="ARBA" id="ARBA00023128"/>
    </source>
</evidence>
<evidence type="ECO:0000256" key="2">
    <source>
        <dbReference type="ARBA" id="ARBA00009864"/>
    </source>
</evidence>
<comment type="similarity">
    <text evidence="2">Belongs to the mitochondrion-specific ribosomal protein mS23 family.</text>
</comment>
<name>A0ABR1XC72_9PEZI</name>
<evidence type="ECO:0000256" key="3">
    <source>
        <dbReference type="ARBA" id="ARBA00022980"/>
    </source>
</evidence>
<protein>
    <recommendedName>
        <fullName evidence="6">Small ribosomal subunit protein mS23</fullName>
    </recommendedName>
    <alternativeName>
        <fullName evidence="7">37S ribosomal protein S25, mitochondrial</fullName>
    </alternativeName>
</protein>
<accession>A0ABR1XC72</accession>
<reference evidence="9 10" key="1">
    <citation type="submission" date="2023-01" db="EMBL/GenBank/DDBJ databases">
        <title>Analysis of 21 Apiospora genomes using comparative genomics revels a genus with tremendous synthesis potential of carbohydrate active enzymes and secondary metabolites.</title>
        <authorList>
            <person name="Sorensen T."/>
        </authorList>
    </citation>
    <scope>NUCLEOTIDE SEQUENCE [LARGE SCALE GENOMIC DNA]</scope>
    <source>
        <strain evidence="9 10">CBS 114990</strain>
    </source>
</reference>